<accession>A0A6S6QRX1</accession>
<gene>
    <name evidence="1" type="ORF">IZ6_25440</name>
</gene>
<name>A0A6S6QRX1_9HYPH</name>
<protein>
    <recommendedName>
        <fullName evidence="3">Phytanoyl-CoA dioxygenase family protein</fullName>
    </recommendedName>
</protein>
<evidence type="ECO:0008006" key="3">
    <source>
        <dbReference type="Google" id="ProtNLM"/>
    </source>
</evidence>
<keyword evidence="2" id="KW-1185">Reference proteome</keyword>
<reference evidence="1 2" key="1">
    <citation type="submission" date="2020-08" db="EMBL/GenBank/DDBJ databases">
        <title>Genome sequence of Rhizobiales bacterium strain IZ6.</title>
        <authorList>
            <person name="Nakai R."/>
            <person name="Naganuma T."/>
        </authorList>
    </citation>
    <scope>NUCLEOTIDE SEQUENCE [LARGE SCALE GENOMIC DNA]</scope>
    <source>
        <strain evidence="1 2">IZ6</strain>
    </source>
</reference>
<sequence>MFTSTFCYRGQIDFPEFSGLRVMMMPVVLGDLGSIPDMLASYRGVLTKLFALGGHAGSVGYVTIDEKHLTPGDTTRRGGLHVDGVYQGKMGAWGGGGGWGSVGNGMLTVSSYPACRAWNQHFIGMPGDEGECDHLIDQLDPKAERVFGAGEVYWLDGLCVHESMPVPEETDRQFIRLSLPSNGPWFEGYTENPLGIRPSGEILPRREFM</sequence>
<dbReference type="RefSeq" id="WP_222875428.1">
    <property type="nucleotide sequence ID" value="NZ_AP023361.1"/>
</dbReference>
<dbReference type="AlphaFoldDB" id="A0A6S6QRX1"/>
<dbReference type="EMBL" id="AP023361">
    <property type="protein sequence ID" value="BCJ91809.1"/>
    <property type="molecule type" value="Genomic_DNA"/>
</dbReference>
<evidence type="ECO:0000313" key="2">
    <source>
        <dbReference type="Proteomes" id="UP000515317"/>
    </source>
</evidence>
<evidence type="ECO:0000313" key="1">
    <source>
        <dbReference type="EMBL" id="BCJ91809.1"/>
    </source>
</evidence>
<dbReference type="Proteomes" id="UP000515317">
    <property type="component" value="Chromosome"/>
</dbReference>
<dbReference type="KEGG" id="tso:IZ6_25440"/>
<organism evidence="1 2">
    <name type="scientific">Terrihabitans soli</name>
    <dbReference type="NCBI Taxonomy" id="708113"/>
    <lineage>
        <taxon>Bacteria</taxon>
        <taxon>Pseudomonadati</taxon>
        <taxon>Pseudomonadota</taxon>
        <taxon>Alphaproteobacteria</taxon>
        <taxon>Hyphomicrobiales</taxon>
        <taxon>Terrihabitans</taxon>
    </lineage>
</organism>
<proteinExistence type="predicted"/>